<dbReference type="Gene3D" id="2.115.10.20">
    <property type="entry name" value="Glycosyl hydrolase domain, family 43"/>
    <property type="match status" value="1"/>
</dbReference>
<dbReference type="SUPFAM" id="SSF75005">
    <property type="entry name" value="Arabinanase/levansucrase/invertase"/>
    <property type="match status" value="1"/>
</dbReference>
<evidence type="ECO:0000313" key="5">
    <source>
        <dbReference type="EMBL" id="KAE9389904.1"/>
    </source>
</evidence>
<sequence length="217" mass="24379">FNGASMSLLNSTGHADIVQAPDGQWWRVALGVRPQTTGDYNRETFLFPVTWEDEWPVFNHGQPLSTEIPGVLTDQSHLSDFYDDFTSETLDISYYFLRTPYKTFYSLTARPGFLRLNGTHMQSVIGITQHYYSGNRPATRRRSRLCWTGLLQRLIRRKAGATIFYGDFAHNDIGITGSADGSGDRFIVTRTIVVAEQVGPWALTTTNDTITTVGLSE</sequence>
<dbReference type="GO" id="GO:0004553">
    <property type="term" value="F:hydrolase activity, hydrolyzing O-glycosyl compounds"/>
    <property type="evidence" value="ECO:0007669"/>
    <property type="project" value="InterPro"/>
</dbReference>
<proteinExistence type="inferred from homology"/>
<dbReference type="InterPro" id="IPR006710">
    <property type="entry name" value="Glyco_hydro_43"/>
</dbReference>
<evidence type="ECO:0000256" key="2">
    <source>
        <dbReference type="ARBA" id="ARBA00022801"/>
    </source>
</evidence>
<dbReference type="SUPFAM" id="SSF49899">
    <property type="entry name" value="Concanavalin A-like lectins/glucanases"/>
    <property type="match status" value="1"/>
</dbReference>
<comment type="similarity">
    <text evidence="1">Belongs to the glycosyl hydrolase 43 family.</text>
</comment>
<protein>
    <recommendedName>
        <fullName evidence="4">Beta-xylosidase C-terminal Concanavalin A-like domain-containing protein</fullName>
    </recommendedName>
</protein>
<accession>A0A6A4GXT6</accession>
<reference evidence="5" key="1">
    <citation type="journal article" date="2019" name="Environ. Microbiol.">
        <title>Fungal ecological strategies reflected in gene transcription - a case study of two litter decomposers.</title>
        <authorList>
            <person name="Barbi F."/>
            <person name="Kohler A."/>
            <person name="Barry K."/>
            <person name="Baskaran P."/>
            <person name="Daum C."/>
            <person name="Fauchery L."/>
            <person name="Ihrmark K."/>
            <person name="Kuo A."/>
            <person name="LaButti K."/>
            <person name="Lipzen A."/>
            <person name="Morin E."/>
            <person name="Grigoriev I.V."/>
            <person name="Henrissat B."/>
            <person name="Lindahl B."/>
            <person name="Martin F."/>
        </authorList>
    </citation>
    <scope>NUCLEOTIDE SEQUENCE</scope>
    <source>
        <strain evidence="5">JB14</strain>
    </source>
</reference>
<dbReference type="PANTHER" id="PTHR42812">
    <property type="entry name" value="BETA-XYLOSIDASE"/>
    <property type="match status" value="1"/>
</dbReference>
<evidence type="ECO:0000259" key="4">
    <source>
        <dbReference type="Pfam" id="PF17851"/>
    </source>
</evidence>
<dbReference type="InterPro" id="IPR051795">
    <property type="entry name" value="Glycosyl_Hydrlase_43"/>
</dbReference>
<dbReference type="Pfam" id="PF17851">
    <property type="entry name" value="GH43_C2"/>
    <property type="match status" value="1"/>
</dbReference>
<keyword evidence="3" id="KW-0326">Glycosidase</keyword>
<dbReference type="AlphaFoldDB" id="A0A6A4GXT6"/>
<dbReference type="PANTHER" id="PTHR42812:SF16">
    <property type="entry name" value="HYDROLASE, PUTATIVE (AFU_ORTHOLOGUE AFUA_7G06110)-RELATED"/>
    <property type="match status" value="1"/>
</dbReference>
<keyword evidence="6" id="KW-1185">Reference proteome</keyword>
<keyword evidence="2" id="KW-0378">Hydrolase</keyword>
<dbReference type="GO" id="GO:0005975">
    <property type="term" value="P:carbohydrate metabolic process"/>
    <property type="evidence" value="ECO:0007669"/>
    <property type="project" value="InterPro"/>
</dbReference>
<evidence type="ECO:0000256" key="1">
    <source>
        <dbReference type="ARBA" id="ARBA00009865"/>
    </source>
</evidence>
<name>A0A6A4GXT6_9AGAR</name>
<dbReference type="InterPro" id="IPR013320">
    <property type="entry name" value="ConA-like_dom_sf"/>
</dbReference>
<evidence type="ECO:0000256" key="3">
    <source>
        <dbReference type="ARBA" id="ARBA00023295"/>
    </source>
</evidence>
<feature type="non-terminal residue" evidence="5">
    <location>
        <position position="1"/>
    </location>
</feature>
<gene>
    <name evidence="5" type="ORF">BT96DRAFT_834259</name>
</gene>
<dbReference type="Gene3D" id="2.60.120.200">
    <property type="match status" value="1"/>
</dbReference>
<dbReference type="Pfam" id="PF04616">
    <property type="entry name" value="Glyco_hydro_43"/>
    <property type="match status" value="1"/>
</dbReference>
<dbReference type="Proteomes" id="UP000799118">
    <property type="component" value="Unassembled WGS sequence"/>
</dbReference>
<dbReference type="EMBL" id="ML769677">
    <property type="protein sequence ID" value="KAE9389904.1"/>
    <property type="molecule type" value="Genomic_DNA"/>
</dbReference>
<dbReference type="InterPro" id="IPR023296">
    <property type="entry name" value="Glyco_hydro_beta-prop_sf"/>
</dbReference>
<dbReference type="OrthoDB" id="2139957at2759"/>
<dbReference type="InterPro" id="IPR041542">
    <property type="entry name" value="GH43_C2"/>
</dbReference>
<evidence type="ECO:0000313" key="6">
    <source>
        <dbReference type="Proteomes" id="UP000799118"/>
    </source>
</evidence>
<feature type="domain" description="Beta-xylosidase C-terminal Concanavalin A-like" evidence="4">
    <location>
        <begin position="83"/>
        <end position="178"/>
    </location>
</feature>
<organism evidence="5 6">
    <name type="scientific">Gymnopus androsaceus JB14</name>
    <dbReference type="NCBI Taxonomy" id="1447944"/>
    <lineage>
        <taxon>Eukaryota</taxon>
        <taxon>Fungi</taxon>
        <taxon>Dikarya</taxon>
        <taxon>Basidiomycota</taxon>
        <taxon>Agaricomycotina</taxon>
        <taxon>Agaricomycetes</taxon>
        <taxon>Agaricomycetidae</taxon>
        <taxon>Agaricales</taxon>
        <taxon>Marasmiineae</taxon>
        <taxon>Omphalotaceae</taxon>
        <taxon>Gymnopus</taxon>
    </lineage>
</organism>